<dbReference type="PANTHER" id="PTHR43818:SF11">
    <property type="entry name" value="BCDNA.GH03377"/>
    <property type="match status" value="1"/>
</dbReference>
<dbReference type="InterPro" id="IPR055170">
    <property type="entry name" value="GFO_IDH_MocA-like_dom"/>
</dbReference>
<dbReference type="InterPro" id="IPR050463">
    <property type="entry name" value="Gfo/Idh/MocA_oxidrdct_glycsds"/>
</dbReference>
<dbReference type="RefSeq" id="WP_344048692.1">
    <property type="nucleotide sequence ID" value="NZ_BAAAHG010000010.1"/>
</dbReference>
<dbReference type="InterPro" id="IPR036291">
    <property type="entry name" value="NAD(P)-bd_dom_sf"/>
</dbReference>
<dbReference type="SUPFAM" id="SSF51735">
    <property type="entry name" value="NAD(P)-binding Rossmann-fold domains"/>
    <property type="match status" value="1"/>
</dbReference>
<keyword evidence="1" id="KW-0560">Oxidoreductase</keyword>
<feature type="domain" description="GFO/IDH/MocA-like oxidoreductase" evidence="3">
    <location>
        <begin position="141"/>
        <end position="285"/>
    </location>
</feature>
<evidence type="ECO:0000259" key="2">
    <source>
        <dbReference type="Pfam" id="PF01408"/>
    </source>
</evidence>
<dbReference type="SUPFAM" id="SSF55347">
    <property type="entry name" value="Glyceraldehyde-3-phosphate dehydrogenase-like, C-terminal domain"/>
    <property type="match status" value="1"/>
</dbReference>
<evidence type="ECO:0000313" key="4">
    <source>
        <dbReference type="EMBL" id="GAA0909347.1"/>
    </source>
</evidence>
<dbReference type="InterPro" id="IPR000683">
    <property type="entry name" value="Gfo/Idh/MocA-like_OxRdtase_N"/>
</dbReference>
<dbReference type="PANTHER" id="PTHR43818">
    <property type="entry name" value="BCDNA.GH03377"/>
    <property type="match status" value="1"/>
</dbReference>
<evidence type="ECO:0000313" key="5">
    <source>
        <dbReference type="Proteomes" id="UP001501005"/>
    </source>
</evidence>
<name>A0ABP3YX72_9ACTN</name>
<gene>
    <name evidence="4" type="ORF">GCM10009549_17540</name>
</gene>
<protein>
    <submittedName>
        <fullName evidence="4">Gfo/Idh/MocA family oxidoreductase</fullName>
    </submittedName>
</protein>
<proteinExistence type="predicted"/>
<comment type="caution">
    <text evidence="4">The sequence shown here is derived from an EMBL/GenBank/DDBJ whole genome shotgun (WGS) entry which is preliminary data.</text>
</comment>
<dbReference type="Gene3D" id="3.30.360.10">
    <property type="entry name" value="Dihydrodipicolinate Reductase, domain 2"/>
    <property type="match status" value="1"/>
</dbReference>
<dbReference type="Proteomes" id="UP001501005">
    <property type="component" value="Unassembled WGS sequence"/>
</dbReference>
<accession>A0ABP3YX72</accession>
<sequence>MVDMLGVAVIGFGWMGRVHTQAYARVLHHFPQLTLRPRLITVADEVPGRAEEAAGRYGFESATRNWREIVADPRVQAVSITAPNYLHREIGLAMAEAGKHLWIEKPVGLTADDARAVAGAAARAGVHGTVGFNYRNAPAVAAAREMLAAGEIGRVLHVRIRLFSDYAAHPEGALTWRYERERGGSGVLGDLASHGVDLARHLIGEIESLTADTAVFVPERARPTGATSGHARATGGELGRVENDDYVNCLLRFASGARGVLEACRVSVGEQNNYGFEIHGTEGALFWDFRRMGELGVSRGTAYQDQPVSTVYVGPGHGEYEAFQPGAANAMGYDDLKVIEAHHFLRSIAENQPHGATLADAVAAATALDAMTRSAEQRAWVSLA</sequence>
<evidence type="ECO:0000259" key="3">
    <source>
        <dbReference type="Pfam" id="PF22725"/>
    </source>
</evidence>
<reference evidence="5" key="1">
    <citation type="journal article" date="2019" name="Int. J. Syst. Evol. Microbiol.">
        <title>The Global Catalogue of Microorganisms (GCM) 10K type strain sequencing project: providing services to taxonomists for standard genome sequencing and annotation.</title>
        <authorList>
            <consortium name="The Broad Institute Genomics Platform"/>
            <consortium name="The Broad Institute Genome Sequencing Center for Infectious Disease"/>
            <person name="Wu L."/>
            <person name="Ma J."/>
        </authorList>
    </citation>
    <scope>NUCLEOTIDE SEQUENCE [LARGE SCALE GENOMIC DNA]</scope>
    <source>
        <strain evidence="5">JCM 10673</strain>
    </source>
</reference>
<feature type="domain" description="Gfo/Idh/MocA-like oxidoreductase N-terminal" evidence="2">
    <location>
        <begin position="6"/>
        <end position="132"/>
    </location>
</feature>
<dbReference type="EMBL" id="BAAAHG010000010">
    <property type="protein sequence ID" value="GAA0909347.1"/>
    <property type="molecule type" value="Genomic_DNA"/>
</dbReference>
<evidence type="ECO:0000256" key="1">
    <source>
        <dbReference type="ARBA" id="ARBA00023002"/>
    </source>
</evidence>
<dbReference type="Pfam" id="PF22725">
    <property type="entry name" value="GFO_IDH_MocA_C3"/>
    <property type="match status" value="1"/>
</dbReference>
<organism evidence="4 5">
    <name type="scientific">Streptomyces thermoalcalitolerans</name>
    <dbReference type="NCBI Taxonomy" id="65605"/>
    <lineage>
        <taxon>Bacteria</taxon>
        <taxon>Bacillati</taxon>
        <taxon>Actinomycetota</taxon>
        <taxon>Actinomycetes</taxon>
        <taxon>Kitasatosporales</taxon>
        <taxon>Streptomycetaceae</taxon>
        <taxon>Streptomyces</taxon>
    </lineage>
</organism>
<keyword evidence="5" id="KW-1185">Reference proteome</keyword>
<dbReference type="Pfam" id="PF01408">
    <property type="entry name" value="GFO_IDH_MocA"/>
    <property type="match status" value="1"/>
</dbReference>
<dbReference type="Gene3D" id="3.40.50.720">
    <property type="entry name" value="NAD(P)-binding Rossmann-like Domain"/>
    <property type="match status" value="1"/>
</dbReference>